<organism evidence="1 2">
    <name type="scientific">Araneus ventricosus</name>
    <name type="common">Orbweaver spider</name>
    <name type="synonym">Epeira ventricosa</name>
    <dbReference type="NCBI Taxonomy" id="182803"/>
    <lineage>
        <taxon>Eukaryota</taxon>
        <taxon>Metazoa</taxon>
        <taxon>Ecdysozoa</taxon>
        <taxon>Arthropoda</taxon>
        <taxon>Chelicerata</taxon>
        <taxon>Arachnida</taxon>
        <taxon>Araneae</taxon>
        <taxon>Araneomorphae</taxon>
        <taxon>Entelegynae</taxon>
        <taxon>Araneoidea</taxon>
        <taxon>Araneidae</taxon>
        <taxon>Araneus</taxon>
    </lineage>
</organism>
<proteinExistence type="predicted"/>
<dbReference type="Proteomes" id="UP000499080">
    <property type="component" value="Unassembled WGS sequence"/>
</dbReference>
<evidence type="ECO:0000313" key="2">
    <source>
        <dbReference type="Proteomes" id="UP000499080"/>
    </source>
</evidence>
<dbReference type="OrthoDB" id="8197512at2759"/>
<evidence type="ECO:0000313" key="1">
    <source>
        <dbReference type="EMBL" id="GBM34634.1"/>
    </source>
</evidence>
<sequence>MRHEAVANYLKRACENRGYEVVTEPLYKTAVGNRKPDIVARKNDKVLVIDAQVVGDAVDLDRANNRKISYYRDNIELDQQIQTKYGTPDISYLGVTLNLRGVWSAKSASDLVNKFKVLSRTDVPVVSTRVLIGTFASFTMFNRSTARATRDRRL</sequence>
<keyword evidence="2" id="KW-1185">Reference proteome</keyword>
<accession>A0A4Y2F3J0</accession>
<dbReference type="EMBL" id="BGPR01094415">
    <property type="protein sequence ID" value="GBM34634.1"/>
    <property type="molecule type" value="Genomic_DNA"/>
</dbReference>
<name>A0A4Y2F3J0_ARAVE</name>
<comment type="caution">
    <text evidence="1">The sequence shown here is derived from an EMBL/GenBank/DDBJ whole genome shotgun (WGS) entry which is preliminary data.</text>
</comment>
<protein>
    <submittedName>
        <fullName evidence="1">Retrovirus-related Pol polyprotein from type-2 retrotransposable element R2DM</fullName>
    </submittedName>
</protein>
<dbReference type="AlphaFoldDB" id="A0A4Y2F3J0"/>
<reference evidence="1 2" key="1">
    <citation type="journal article" date="2019" name="Sci. Rep.">
        <title>Orb-weaving spider Araneus ventricosus genome elucidates the spidroin gene catalogue.</title>
        <authorList>
            <person name="Kono N."/>
            <person name="Nakamura H."/>
            <person name="Ohtoshi R."/>
            <person name="Moran D.A.P."/>
            <person name="Shinohara A."/>
            <person name="Yoshida Y."/>
            <person name="Fujiwara M."/>
            <person name="Mori M."/>
            <person name="Tomita M."/>
            <person name="Arakawa K."/>
        </authorList>
    </citation>
    <scope>NUCLEOTIDE SEQUENCE [LARGE SCALE GENOMIC DNA]</scope>
</reference>
<gene>
    <name evidence="1" type="primary">pol_1976</name>
    <name evidence="1" type="ORF">AVEN_98555_1</name>
</gene>